<accession>A0A7M1VU75</accession>
<protein>
    <recommendedName>
        <fullName evidence="2">Glycosyltransferase</fullName>
    </recommendedName>
</protein>
<name>A0A7M1VU75_VIBPH</name>
<proteinExistence type="predicted"/>
<sequence>MVYINFPNSGGVFQFSQEIEKKFPLSEKKHFHWMGPGLKNKLKIMKFIFEKEVWFSNNNIMIYLFIVLSFSRCHIILHDHKLRTNPSFKEVLILFLFHCFAWRFHSIVIHQNKDLASRKLLKRENVIYREMPPHGLPLKISEEKIWEDNQNIKILCFGRVEHYKNFEYFSELIGELKFVDLIIAGKGNLEIESLPDNVRRIEGYISDETLGRLILDCDYFAMPYLSITQSALPALAGKFSKPLIYSSIDEFSSFDTFKNGIKIDGRNLNKDVSSLKSSLVRNHSEKYKKMSDNSSSFYQTQNEKWDTYMEVFSCD</sequence>
<dbReference type="RefSeq" id="WP_193283150.1">
    <property type="nucleotide sequence ID" value="NZ_JAESPA010000011.1"/>
</dbReference>
<reference evidence="1" key="1">
    <citation type="submission" date="2020-08" db="EMBL/GenBank/DDBJ databases">
        <title>Genetic structure, function and evolution of capsule biosynthesis loci in Vibrio parahaemolyticus.</title>
        <authorList>
            <person name="Li L."/>
            <person name="Bian S."/>
        </authorList>
    </citation>
    <scope>NUCLEOTIDE SEQUENCE</scope>
    <source>
        <strain evidence="1">VP315</strain>
    </source>
</reference>
<dbReference type="SUPFAM" id="SSF53756">
    <property type="entry name" value="UDP-Glycosyltransferase/glycogen phosphorylase"/>
    <property type="match status" value="1"/>
</dbReference>
<dbReference type="Gene3D" id="3.40.50.2000">
    <property type="entry name" value="Glycogen Phosphorylase B"/>
    <property type="match status" value="1"/>
</dbReference>
<evidence type="ECO:0008006" key="2">
    <source>
        <dbReference type="Google" id="ProtNLM"/>
    </source>
</evidence>
<evidence type="ECO:0000313" key="1">
    <source>
        <dbReference type="EMBL" id="QOS18742.1"/>
    </source>
</evidence>
<dbReference type="AlphaFoldDB" id="A0A7M1VU75"/>
<dbReference type="EMBL" id="MT898114">
    <property type="protein sequence ID" value="QOS18742.1"/>
    <property type="molecule type" value="Genomic_DNA"/>
</dbReference>
<gene>
    <name evidence="1" type="ORF">VP315_00016</name>
</gene>
<organism evidence="1">
    <name type="scientific">Vibrio parahaemolyticus</name>
    <dbReference type="NCBI Taxonomy" id="670"/>
    <lineage>
        <taxon>Bacteria</taxon>
        <taxon>Pseudomonadati</taxon>
        <taxon>Pseudomonadota</taxon>
        <taxon>Gammaproteobacteria</taxon>
        <taxon>Vibrionales</taxon>
        <taxon>Vibrionaceae</taxon>
        <taxon>Vibrio</taxon>
    </lineage>
</organism>